<proteinExistence type="predicted"/>
<dbReference type="InterPro" id="IPR021338">
    <property type="entry name" value="DUF2953"/>
</dbReference>
<evidence type="ECO:0000256" key="1">
    <source>
        <dbReference type="SAM" id="MobiDB-lite"/>
    </source>
</evidence>
<evidence type="ECO:0000313" key="4">
    <source>
        <dbReference type="Proteomes" id="UP000235589"/>
    </source>
</evidence>
<keyword evidence="2" id="KW-1133">Transmembrane helix</keyword>
<feature type="region of interest" description="Disordered" evidence="1">
    <location>
        <begin position="54"/>
        <end position="88"/>
    </location>
</feature>
<keyword evidence="2" id="KW-0472">Membrane</keyword>
<dbReference type="RefSeq" id="WP_102365223.1">
    <property type="nucleotide sequence ID" value="NZ_CP020991.1"/>
</dbReference>
<keyword evidence="4" id="KW-1185">Reference proteome</keyword>
<feature type="region of interest" description="Disordered" evidence="1">
    <location>
        <begin position="116"/>
        <end position="146"/>
    </location>
</feature>
<evidence type="ECO:0000256" key="2">
    <source>
        <dbReference type="SAM" id="Phobius"/>
    </source>
</evidence>
<sequence length="313" mass="35587">MHVVWIILGIIVFIICFVLWSTVTLDIASNGKKTIITASMYRFLKYEIVLPKPSELDEDKQEPDAEQKADTTENETMGNEFSEKEFHGNRRNIAEQKAGTADSADNDSIGKEFDEKEFHSNRSDFKEQEADKAGGSDNNSSETDKGFYENKKSFMGTFKEDLKSIWDSENHNLDIPRIYEVILKYTNIIKSGKYGLNKFFGYMKHKIRINRLDLYIRFGTGEPDKTGMTYGALYGLAGSISPLLKKFFKMKDSPKLFLDPNYVTRCFEFEVGSIIKTRAAHIINAAVIALVSYLIKKRKGSVENVRTIGQASN</sequence>
<dbReference type="EMBL" id="CP020991">
    <property type="protein sequence ID" value="AUO18976.1"/>
    <property type="molecule type" value="Genomic_DNA"/>
</dbReference>
<accession>A0A2K9P131</accession>
<dbReference type="GeneID" id="98062221"/>
<evidence type="ECO:0000313" key="3">
    <source>
        <dbReference type="EMBL" id="AUO18976.1"/>
    </source>
</evidence>
<name>A0A2K9P131_9FIRM</name>
<feature type="compositionally biased region" description="Basic and acidic residues" evidence="1">
    <location>
        <begin position="116"/>
        <end position="134"/>
    </location>
</feature>
<gene>
    <name evidence="3" type="ORF">B9O19_00799</name>
</gene>
<organism evidence="3 4">
    <name type="scientific">Monoglobus pectinilyticus</name>
    <dbReference type="NCBI Taxonomy" id="1981510"/>
    <lineage>
        <taxon>Bacteria</taxon>
        <taxon>Bacillati</taxon>
        <taxon>Bacillota</taxon>
        <taxon>Clostridia</taxon>
        <taxon>Monoglobales</taxon>
        <taxon>Monoglobaceae</taxon>
        <taxon>Monoglobus</taxon>
    </lineage>
</organism>
<protein>
    <recommendedName>
        <fullName evidence="5">DUF2953 domain-containing protein</fullName>
    </recommendedName>
</protein>
<keyword evidence="2" id="KW-0812">Transmembrane</keyword>
<dbReference type="AlphaFoldDB" id="A0A2K9P131"/>
<dbReference type="Pfam" id="PF11167">
    <property type="entry name" value="DUF2953"/>
    <property type="match status" value="1"/>
</dbReference>
<evidence type="ECO:0008006" key="5">
    <source>
        <dbReference type="Google" id="ProtNLM"/>
    </source>
</evidence>
<dbReference type="Proteomes" id="UP000235589">
    <property type="component" value="Chromosome"/>
</dbReference>
<reference evidence="3 4" key="1">
    <citation type="submission" date="2017-04" db="EMBL/GenBank/DDBJ databases">
        <title>Monoglobus pectinilyticus 14 draft genome.</title>
        <authorList>
            <person name="Kim C."/>
            <person name="Rosendale D.I."/>
            <person name="Kelly W.J."/>
            <person name="Tannock G.W."/>
            <person name="Patchett M.L."/>
            <person name="Jordens J.Z."/>
        </authorList>
    </citation>
    <scope>NUCLEOTIDE SEQUENCE [LARGE SCALE GENOMIC DNA]</scope>
    <source>
        <strain evidence="3 4">14</strain>
    </source>
</reference>
<dbReference type="KEGG" id="mpec:B9O19_00799"/>
<feature type="transmembrane region" description="Helical" evidence="2">
    <location>
        <begin position="6"/>
        <end position="25"/>
    </location>
</feature>
<feature type="compositionally biased region" description="Basic and acidic residues" evidence="1">
    <location>
        <begin position="62"/>
        <end position="71"/>
    </location>
</feature>